<gene>
    <name evidence="2" type="ORF">BN1046_01503</name>
</gene>
<protein>
    <submittedName>
        <fullName evidence="2">Uncharacterized protein</fullName>
    </submittedName>
</protein>
<feature type="transmembrane region" description="Helical" evidence="1">
    <location>
        <begin position="6"/>
        <end position="24"/>
    </location>
</feature>
<dbReference type="NCBIfam" id="NF046118">
    <property type="entry name" value="T4SS_BAB2_0123"/>
    <property type="match status" value="1"/>
</dbReference>
<sequence>MSWFIVNIASALLALVSLGVFIITTRKLTTTIHMGRELAKQVQTGTACLDRAISILREEHQEFRDENRKMDARIIESTRIRRNIDRSVAHMENVRNQLQSDFDHFRATLTAKAHEPTIEAGAPHTHQQPPIVPKNFPVFVQRKMH</sequence>
<dbReference type="EMBL" id="HG977197">
    <property type="protein sequence ID" value="CDP80560.1"/>
    <property type="molecule type" value="Genomic_DNA"/>
</dbReference>
<proteinExistence type="predicted"/>
<evidence type="ECO:0000313" key="2">
    <source>
        <dbReference type="EMBL" id="CDP80560.1"/>
    </source>
</evidence>
<keyword evidence="1" id="KW-1133">Transmembrane helix</keyword>
<accession>A0A024LT79</accession>
<keyword evidence="1" id="KW-0812">Transmembrane</keyword>
<dbReference type="AlphaFoldDB" id="A0A024LT79"/>
<reference evidence="2" key="2">
    <citation type="submission" date="2014-05" db="EMBL/GenBank/DDBJ databases">
        <title>Genome sequencing of Bartonella spp. isolated from human blood.</title>
        <authorList>
            <person name="Raoult D."/>
        </authorList>
    </citation>
    <scope>NUCLEOTIDE SEQUENCE</scope>
    <source>
        <strain evidence="2">MVT06</strain>
    </source>
</reference>
<evidence type="ECO:0000256" key="1">
    <source>
        <dbReference type="SAM" id="Phobius"/>
    </source>
</evidence>
<reference evidence="2" key="1">
    <citation type="submission" date="2013-11" db="EMBL/GenBank/DDBJ databases">
        <authorList>
            <person name="GENOMES U."/>
        </authorList>
    </citation>
    <scope>NUCLEOTIDE SEQUENCE</scope>
    <source>
        <strain evidence="2">MVT06</strain>
    </source>
</reference>
<keyword evidence="1" id="KW-0472">Membrane</keyword>
<organism evidence="2">
    <name type="scientific">Bartonella schoenbuchensis</name>
    <dbReference type="NCBI Taxonomy" id="165694"/>
    <lineage>
        <taxon>Bacteria</taxon>
        <taxon>Pseudomonadati</taxon>
        <taxon>Pseudomonadota</taxon>
        <taxon>Alphaproteobacteria</taxon>
        <taxon>Hyphomicrobiales</taxon>
        <taxon>Bartonellaceae</taxon>
        <taxon>Bartonella</taxon>
    </lineage>
</organism>
<name>A0A024LT79_9HYPH</name>